<organism evidence="1">
    <name type="scientific">Arion vulgaris</name>
    <dbReference type="NCBI Taxonomy" id="1028688"/>
    <lineage>
        <taxon>Eukaryota</taxon>
        <taxon>Metazoa</taxon>
        <taxon>Spiralia</taxon>
        <taxon>Lophotrochozoa</taxon>
        <taxon>Mollusca</taxon>
        <taxon>Gastropoda</taxon>
        <taxon>Heterobranchia</taxon>
        <taxon>Euthyneura</taxon>
        <taxon>Panpulmonata</taxon>
        <taxon>Eupulmonata</taxon>
        <taxon>Stylommatophora</taxon>
        <taxon>Helicina</taxon>
        <taxon>Arionoidea</taxon>
        <taxon>Arionidae</taxon>
        <taxon>Arion</taxon>
    </lineage>
</organism>
<sequence>VSAHSLQFDPVQCDFMTVGNGILIPEDYPGWFAVMGTPDTITHHHQRIPHYTMLSYLFTSRCNQFLIG</sequence>
<name>A0A0B6Z612_9EUPU</name>
<proteinExistence type="predicted"/>
<accession>A0A0B6Z612</accession>
<dbReference type="AlphaFoldDB" id="A0A0B6Z612"/>
<feature type="non-terminal residue" evidence="1">
    <location>
        <position position="68"/>
    </location>
</feature>
<evidence type="ECO:0000313" key="1">
    <source>
        <dbReference type="EMBL" id="CEK63938.1"/>
    </source>
</evidence>
<reference evidence="1" key="1">
    <citation type="submission" date="2014-12" db="EMBL/GenBank/DDBJ databases">
        <title>Insight into the proteome of Arion vulgaris.</title>
        <authorList>
            <person name="Aradska J."/>
            <person name="Bulat T."/>
            <person name="Smidak R."/>
            <person name="Sarate P."/>
            <person name="Gangsoo J."/>
            <person name="Sialana F."/>
            <person name="Bilban M."/>
            <person name="Lubec G."/>
        </authorList>
    </citation>
    <scope>NUCLEOTIDE SEQUENCE</scope>
    <source>
        <tissue evidence="1">Skin</tissue>
    </source>
</reference>
<protein>
    <submittedName>
        <fullName evidence="1">Uncharacterized protein</fullName>
    </submittedName>
</protein>
<feature type="non-terminal residue" evidence="1">
    <location>
        <position position="1"/>
    </location>
</feature>
<gene>
    <name evidence="1" type="primary">ORF50065</name>
</gene>
<dbReference type="EMBL" id="HACG01017073">
    <property type="protein sequence ID" value="CEK63938.1"/>
    <property type="molecule type" value="Transcribed_RNA"/>
</dbReference>